<dbReference type="EMBL" id="JACXVP010000005">
    <property type="protein sequence ID" value="KAG5604931.1"/>
    <property type="molecule type" value="Genomic_DNA"/>
</dbReference>
<accession>A0A9J5YW40</accession>
<comment type="caution">
    <text evidence="1">The sequence shown here is derived from an EMBL/GenBank/DDBJ whole genome shotgun (WGS) entry which is preliminary data.</text>
</comment>
<protein>
    <submittedName>
        <fullName evidence="1">Uncharacterized protein</fullName>
    </submittedName>
</protein>
<proteinExistence type="predicted"/>
<organism evidence="1 2">
    <name type="scientific">Solanum commersonii</name>
    <name type="common">Commerson's wild potato</name>
    <name type="synonym">Commerson's nightshade</name>
    <dbReference type="NCBI Taxonomy" id="4109"/>
    <lineage>
        <taxon>Eukaryota</taxon>
        <taxon>Viridiplantae</taxon>
        <taxon>Streptophyta</taxon>
        <taxon>Embryophyta</taxon>
        <taxon>Tracheophyta</taxon>
        <taxon>Spermatophyta</taxon>
        <taxon>Magnoliopsida</taxon>
        <taxon>eudicotyledons</taxon>
        <taxon>Gunneridae</taxon>
        <taxon>Pentapetalae</taxon>
        <taxon>asterids</taxon>
        <taxon>lamiids</taxon>
        <taxon>Solanales</taxon>
        <taxon>Solanaceae</taxon>
        <taxon>Solanoideae</taxon>
        <taxon>Solaneae</taxon>
        <taxon>Solanum</taxon>
    </lineage>
</organism>
<keyword evidence="2" id="KW-1185">Reference proteome</keyword>
<evidence type="ECO:0000313" key="1">
    <source>
        <dbReference type="EMBL" id="KAG5604931.1"/>
    </source>
</evidence>
<dbReference type="Proteomes" id="UP000824120">
    <property type="component" value="Chromosome 5"/>
</dbReference>
<dbReference type="AlphaFoldDB" id="A0A9J5YW40"/>
<reference evidence="1 2" key="1">
    <citation type="submission" date="2020-09" db="EMBL/GenBank/DDBJ databases">
        <title>De no assembly of potato wild relative species, Solanum commersonii.</title>
        <authorList>
            <person name="Cho K."/>
        </authorList>
    </citation>
    <scope>NUCLEOTIDE SEQUENCE [LARGE SCALE GENOMIC DNA]</scope>
    <source>
        <strain evidence="1">LZ3.2</strain>
        <tissue evidence="1">Leaf</tissue>
    </source>
</reference>
<name>A0A9J5YW40_SOLCO</name>
<evidence type="ECO:0000313" key="2">
    <source>
        <dbReference type="Proteomes" id="UP000824120"/>
    </source>
</evidence>
<sequence>MERLLEVAKSEFVVGSEGWKEGRRRIKRRDLRVGALTSMVQFSIQDWKMGIDFTFFIFFVFLKNRVMKN</sequence>
<gene>
    <name evidence="1" type="ORF">H5410_026423</name>
</gene>